<evidence type="ECO:0000313" key="2">
    <source>
        <dbReference type="Proteomes" id="UP000541444"/>
    </source>
</evidence>
<gene>
    <name evidence="1" type="ORF">GIB67_026426</name>
</gene>
<name>A0A7J7P6Y0_9MAGN</name>
<proteinExistence type="predicted"/>
<dbReference type="AlphaFoldDB" id="A0A7J7P6Y0"/>
<evidence type="ECO:0000313" key="1">
    <source>
        <dbReference type="EMBL" id="KAF6174938.1"/>
    </source>
</evidence>
<sequence>MLTSKIMLMLNLYLKKWESLLGSPNKINLKHLMDFKRTLLRWRSQRRIELLKWLLLVVVY</sequence>
<keyword evidence="2" id="KW-1185">Reference proteome</keyword>
<comment type="caution">
    <text evidence="1">The sequence shown here is derived from an EMBL/GenBank/DDBJ whole genome shotgun (WGS) entry which is preliminary data.</text>
</comment>
<accession>A0A7J7P6Y0</accession>
<reference evidence="1 2" key="1">
    <citation type="journal article" date="2020" name="IScience">
        <title>Genome Sequencing of the Endangered Kingdonia uniflora (Circaeasteraceae, Ranunculales) Reveals Potential Mechanisms of Evolutionary Specialization.</title>
        <authorList>
            <person name="Sun Y."/>
            <person name="Deng T."/>
            <person name="Zhang A."/>
            <person name="Moore M.J."/>
            <person name="Landis J.B."/>
            <person name="Lin N."/>
            <person name="Zhang H."/>
            <person name="Zhang X."/>
            <person name="Huang J."/>
            <person name="Zhang X."/>
            <person name="Sun H."/>
            <person name="Wang H."/>
        </authorList>
    </citation>
    <scope>NUCLEOTIDE SEQUENCE [LARGE SCALE GENOMIC DNA]</scope>
    <source>
        <strain evidence="1">TB1705</strain>
        <tissue evidence="1">Leaf</tissue>
    </source>
</reference>
<protein>
    <submittedName>
        <fullName evidence="1">Uncharacterized protein</fullName>
    </submittedName>
</protein>
<dbReference type="Proteomes" id="UP000541444">
    <property type="component" value="Unassembled WGS sequence"/>
</dbReference>
<organism evidence="1 2">
    <name type="scientific">Kingdonia uniflora</name>
    <dbReference type="NCBI Taxonomy" id="39325"/>
    <lineage>
        <taxon>Eukaryota</taxon>
        <taxon>Viridiplantae</taxon>
        <taxon>Streptophyta</taxon>
        <taxon>Embryophyta</taxon>
        <taxon>Tracheophyta</taxon>
        <taxon>Spermatophyta</taxon>
        <taxon>Magnoliopsida</taxon>
        <taxon>Ranunculales</taxon>
        <taxon>Circaeasteraceae</taxon>
        <taxon>Kingdonia</taxon>
    </lineage>
</organism>
<dbReference type="EMBL" id="JACGCM010000223">
    <property type="protein sequence ID" value="KAF6174938.1"/>
    <property type="molecule type" value="Genomic_DNA"/>
</dbReference>